<dbReference type="InterPro" id="IPR041823">
    <property type="entry name" value="YHR202W_N"/>
</dbReference>
<dbReference type="InterPro" id="IPR006179">
    <property type="entry name" value="5_nucleotidase/apyrase"/>
</dbReference>
<feature type="chain" id="PRO_5014322092" description="Putative 5'-nucleotidase C-terminal domain-containing protein" evidence="1">
    <location>
        <begin position="19"/>
        <end position="623"/>
    </location>
</feature>
<dbReference type="InParanoid" id="A0A2J6TR32"/>
<dbReference type="InterPro" id="IPR036907">
    <property type="entry name" value="5'-Nucleotdase_C_sf"/>
</dbReference>
<name>A0A2J6TR32_9HELO</name>
<protein>
    <recommendedName>
        <fullName evidence="2">Putative 5'-nucleotidase C-terminal domain-containing protein</fullName>
    </recommendedName>
</protein>
<dbReference type="SUPFAM" id="SSF56300">
    <property type="entry name" value="Metallo-dependent phosphatases"/>
    <property type="match status" value="1"/>
</dbReference>
<dbReference type="OrthoDB" id="7722975at2759"/>
<feature type="domain" description="Putative 5'-nucleotidase C-terminal" evidence="2">
    <location>
        <begin position="367"/>
        <end position="567"/>
    </location>
</feature>
<sequence>MRASTLFNFAAAVSLAVACDSCYGPSSEVIHERLVRRMQPEAQDTTIGPKAPLEWGQLNFMHTTDTHGWLEGHLKEQNYGADWGDFVSFSTHMKHKAGNLGVDLLLVDTGDLHDGNGLSDAALPNGVYSNPIFDEVDYDLLTIGNHELYVAEVAYEQRKYVTSNVQIVNPATSQFEYIGKQYRYFKTEHGLRIMAFGVLYDFTGNSNVSKVIKAVTLVQQQWFLDAINYPEPIDLFLVIGHNPIRTTDFASTFSLLHNTIRALRPNVPIQAFGGHSHIRDFQVYDDMSTGLESGRYCETLGWVSMSGIKSSSYTGVMKPHGVTNPSRLAMNTSTTFDYHSGLRVTGEITDARKELNLALLYGCAPQTWCASCQPFESSGNIFSLVSTALGAVVVNSSRSTIPRIVIVNTGSIRFDLVKGPFTFDDSFIVSPFTDAFQYINVPYALAKNVLNSLNGAPLNDKRNSAGSDWGYVMPQVKDSCMDPIIGFITEEKGELKARGHTRRQTVVIPGYTTKDDFGTDGDDTPHSKIPSYSQPNYAAGNASFPTDGTTPATVDVVFLDFFASTVVSVLNKLGGTYTTANVQYYMPPTYTSQNYLPEYAKKYWQANVPNCPVGQGVGFPSKN</sequence>
<dbReference type="Pfam" id="PF21953">
    <property type="entry name" value="NadN_nucleosid_C"/>
    <property type="match status" value="1"/>
</dbReference>
<proteinExistence type="predicted"/>
<dbReference type="InterPro" id="IPR053828">
    <property type="entry name" value="Nucleosidase_C"/>
</dbReference>
<dbReference type="Gene3D" id="3.90.780.10">
    <property type="entry name" value="5'-Nucleotidase, C-terminal domain"/>
    <property type="match status" value="2"/>
</dbReference>
<dbReference type="FunCoup" id="A0A2J6TR32">
    <property type="interactions" value="18"/>
</dbReference>
<evidence type="ECO:0000313" key="3">
    <source>
        <dbReference type="EMBL" id="PMD65487.1"/>
    </source>
</evidence>
<dbReference type="InterPro" id="IPR029052">
    <property type="entry name" value="Metallo-depent_PP-like"/>
</dbReference>
<dbReference type="Proteomes" id="UP000235371">
    <property type="component" value="Unassembled WGS sequence"/>
</dbReference>
<dbReference type="EMBL" id="KZ613746">
    <property type="protein sequence ID" value="PMD65487.1"/>
    <property type="molecule type" value="Genomic_DNA"/>
</dbReference>
<dbReference type="GeneID" id="36596140"/>
<dbReference type="GO" id="GO:0005829">
    <property type="term" value="C:cytosol"/>
    <property type="evidence" value="ECO:0007669"/>
    <property type="project" value="TreeGrafter"/>
</dbReference>
<dbReference type="CDD" id="cd07407">
    <property type="entry name" value="MPP_YHR202W_N"/>
    <property type="match status" value="1"/>
</dbReference>
<accession>A0A2J6TR32</accession>
<feature type="signal peptide" evidence="1">
    <location>
        <begin position="1"/>
        <end position="18"/>
    </location>
</feature>
<dbReference type="AlphaFoldDB" id="A0A2J6TR32"/>
<dbReference type="SUPFAM" id="SSF55816">
    <property type="entry name" value="5'-nucleotidase (syn. UDP-sugar hydrolase), C-terminal domain"/>
    <property type="match status" value="1"/>
</dbReference>
<evidence type="ECO:0000313" key="4">
    <source>
        <dbReference type="Proteomes" id="UP000235371"/>
    </source>
</evidence>
<reference evidence="3 4" key="1">
    <citation type="submission" date="2016-04" db="EMBL/GenBank/DDBJ databases">
        <title>A degradative enzymes factory behind the ericoid mycorrhizal symbiosis.</title>
        <authorList>
            <consortium name="DOE Joint Genome Institute"/>
            <person name="Martino E."/>
            <person name="Morin E."/>
            <person name="Grelet G."/>
            <person name="Kuo A."/>
            <person name="Kohler A."/>
            <person name="Daghino S."/>
            <person name="Barry K."/>
            <person name="Choi C."/>
            <person name="Cichocki N."/>
            <person name="Clum A."/>
            <person name="Copeland A."/>
            <person name="Hainaut M."/>
            <person name="Haridas S."/>
            <person name="Labutti K."/>
            <person name="Lindquist E."/>
            <person name="Lipzen A."/>
            <person name="Khouja H.-R."/>
            <person name="Murat C."/>
            <person name="Ohm R."/>
            <person name="Olson A."/>
            <person name="Spatafora J."/>
            <person name="Veneault-Fourrey C."/>
            <person name="Henrissat B."/>
            <person name="Grigoriev I."/>
            <person name="Martin F."/>
            <person name="Perotto S."/>
        </authorList>
    </citation>
    <scope>NUCLEOTIDE SEQUENCE [LARGE SCALE GENOMIC DNA]</scope>
    <source>
        <strain evidence="3 4">E</strain>
    </source>
</reference>
<dbReference type="InterPro" id="IPR014485">
    <property type="entry name" value="Pesterase_C1039"/>
</dbReference>
<gene>
    <name evidence="3" type="ORF">K444DRAFT_703282</name>
</gene>
<dbReference type="PROSITE" id="PS51257">
    <property type="entry name" value="PROKAR_LIPOPROTEIN"/>
    <property type="match status" value="1"/>
</dbReference>
<dbReference type="PANTHER" id="PTHR11575:SF22">
    <property type="entry name" value="ADL392WP"/>
    <property type="match status" value="1"/>
</dbReference>
<dbReference type="RefSeq" id="XP_024742391.1">
    <property type="nucleotide sequence ID" value="XM_024888064.1"/>
</dbReference>
<dbReference type="Gene3D" id="3.60.21.10">
    <property type="match status" value="1"/>
</dbReference>
<evidence type="ECO:0000259" key="2">
    <source>
        <dbReference type="Pfam" id="PF21953"/>
    </source>
</evidence>
<dbReference type="PIRSF" id="PIRSF017316">
    <property type="entry name" value="Pesterase_C1039"/>
    <property type="match status" value="1"/>
</dbReference>
<keyword evidence="4" id="KW-1185">Reference proteome</keyword>
<dbReference type="GO" id="GO:0009166">
    <property type="term" value="P:nucleotide catabolic process"/>
    <property type="evidence" value="ECO:0007669"/>
    <property type="project" value="InterPro"/>
</dbReference>
<dbReference type="PANTHER" id="PTHR11575">
    <property type="entry name" value="5'-NUCLEOTIDASE-RELATED"/>
    <property type="match status" value="1"/>
</dbReference>
<evidence type="ECO:0000256" key="1">
    <source>
        <dbReference type="SAM" id="SignalP"/>
    </source>
</evidence>
<organism evidence="3 4">
    <name type="scientific">Hyaloscypha bicolor E</name>
    <dbReference type="NCBI Taxonomy" id="1095630"/>
    <lineage>
        <taxon>Eukaryota</taxon>
        <taxon>Fungi</taxon>
        <taxon>Dikarya</taxon>
        <taxon>Ascomycota</taxon>
        <taxon>Pezizomycotina</taxon>
        <taxon>Leotiomycetes</taxon>
        <taxon>Helotiales</taxon>
        <taxon>Hyaloscyphaceae</taxon>
        <taxon>Hyaloscypha</taxon>
        <taxon>Hyaloscypha bicolor</taxon>
    </lineage>
</organism>
<keyword evidence="1" id="KW-0732">Signal</keyword>
<dbReference type="STRING" id="1095630.A0A2J6TR32"/>
<dbReference type="GO" id="GO:0016787">
    <property type="term" value="F:hydrolase activity"/>
    <property type="evidence" value="ECO:0007669"/>
    <property type="project" value="InterPro"/>
</dbReference>